<evidence type="ECO:0000256" key="8">
    <source>
        <dbReference type="ARBA" id="ARBA00022833"/>
    </source>
</evidence>
<evidence type="ECO:0000259" key="12">
    <source>
        <dbReference type="PROSITE" id="PS50089"/>
    </source>
</evidence>
<keyword evidence="11" id="KW-1133">Transmembrane helix</keyword>
<dbReference type="GeneID" id="106595325"/>
<proteinExistence type="predicted"/>
<feature type="compositionally biased region" description="Basic residues" evidence="10">
    <location>
        <begin position="28"/>
        <end position="52"/>
    </location>
</feature>
<keyword evidence="8" id="KW-0862">Zinc</keyword>
<dbReference type="Proteomes" id="UP001652741">
    <property type="component" value="Unplaced"/>
</dbReference>
<organism evidence="14 15">
    <name type="scientific">Salmo salar</name>
    <name type="common">Atlantic salmon</name>
    <dbReference type="NCBI Taxonomy" id="8030"/>
    <lineage>
        <taxon>Eukaryota</taxon>
        <taxon>Metazoa</taxon>
        <taxon>Chordata</taxon>
        <taxon>Craniata</taxon>
        <taxon>Vertebrata</taxon>
        <taxon>Euteleostomi</taxon>
        <taxon>Actinopterygii</taxon>
        <taxon>Neopterygii</taxon>
        <taxon>Teleostei</taxon>
        <taxon>Protacanthopterygii</taxon>
        <taxon>Salmoniformes</taxon>
        <taxon>Salmonidae</taxon>
        <taxon>Salmoninae</taxon>
        <taxon>Salmo</taxon>
    </lineage>
</organism>
<feature type="compositionally biased region" description="Polar residues" evidence="10">
    <location>
        <begin position="687"/>
        <end position="705"/>
    </location>
</feature>
<feature type="region of interest" description="Disordered" evidence="10">
    <location>
        <begin position="471"/>
        <end position="500"/>
    </location>
</feature>
<evidence type="ECO:0000313" key="15">
    <source>
        <dbReference type="RefSeq" id="XP_045568089.1"/>
    </source>
</evidence>
<gene>
    <name evidence="15" type="primary">LOC106595325</name>
</gene>
<feature type="compositionally biased region" description="Basic residues" evidence="10">
    <location>
        <begin position="660"/>
        <end position="670"/>
    </location>
</feature>
<keyword evidence="5" id="KW-0677">Repeat</keyword>
<keyword evidence="7" id="KW-0833">Ubl conjugation pathway</keyword>
<dbReference type="RefSeq" id="XP_045568089.1">
    <property type="nucleotide sequence ID" value="XM_045712133.1"/>
</dbReference>
<evidence type="ECO:0000256" key="1">
    <source>
        <dbReference type="ARBA" id="ARBA00001798"/>
    </source>
</evidence>
<evidence type="ECO:0000256" key="7">
    <source>
        <dbReference type="ARBA" id="ARBA00022786"/>
    </source>
</evidence>
<evidence type="ECO:0000256" key="10">
    <source>
        <dbReference type="SAM" id="MobiDB-lite"/>
    </source>
</evidence>
<dbReference type="PROSITE" id="PS50089">
    <property type="entry name" value="ZF_RING_2"/>
    <property type="match status" value="1"/>
</dbReference>
<evidence type="ECO:0000256" key="4">
    <source>
        <dbReference type="ARBA" id="ARBA00022723"/>
    </source>
</evidence>
<name>A0ABM3EAJ6_SALSA</name>
<feature type="region of interest" description="Disordered" evidence="10">
    <location>
        <begin position="640"/>
        <end position="726"/>
    </location>
</feature>
<feature type="compositionally biased region" description="Gly residues" evidence="10">
    <location>
        <begin position="56"/>
        <end position="68"/>
    </location>
</feature>
<feature type="domain" description="RING-type" evidence="13">
    <location>
        <begin position="118"/>
        <end position="341"/>
    </location>
</feature>
<feature type="region of interest" description="Disordered" evidence="10">
    <location>
        <begin position="609"/>
        <end position="628"/>
    </location>
</feature>
<sequence length="840" mass="88955">MMNLQKHQTMDSDRDLQSSSVSLPSVKKAPKKRRLSVGNLFRRRRDPKRKSKELRGGGGGGGGEGGVDGIASTDGTHSDLMLNDKNSAFSVAGAACTSSSLGASSSSSSSSSSSRGRELLECPLCLLRHSRDSFPDIMTCHHRSCADCLRQYLRIEISESRVNISCPECSERFNPHDIRIILGDQPLMEKYEEFMLRRWLVADPDCRWCPAPDCGYAVIAFGCASCPKITCGREGCDTDFCYHCKQLWHPDQTCDAARQQRAQSLRLLTFSSSSLSYSQESGAAADDIKPCPRCAAYIIKMNDGSCNHMTCAVCGCEFCWLCMKEISDLHYLSPSGCTFWGRKPWSRKKKILWQLGTLVGAPVGIALIAGIAVPVMIIGIPVYVGRKIYNRYEGKDISPHRRNLVIAGGVTLSVIMSPVVAALSVGIGVPIMLAYVYGVVPISLCRSGGCGVSTGNGKGVRIEFDDENQMTVGNGAQTTDTTSVADTRNNPSIGGGSVGGMTGSLSASGSHVDQMGTVRDNLSENASTTALAGASITGSLSGSTMGNFLNRLEVQADVQKERCSLSGESATFSLGTVSDNASTKAMAGSILNYRDGTSTEVQVDIEPCKSGGQLHYHSGISSTDDGRDAGRCSWSCPSGCPSEGQDGTASSSSSSSSSGKRSKSKLKKGGGSKTQETREEMDAGLLEQQSANSSEFDSPSLSGSLPSVADSHSSRLSGSSGGSDPDVMKASCSCSHGSSSDYHTRFATVSPLPEVEGDRLETLPSHPHSPGGPSPCPEVSVSPLGLIAEENINQVCPAKAQCDCTTGRAIPIGQLLKETNRNRQACPSSLLHNSCIQTDI</sequence>
<evidence type="ECO:0000256" key="5">
    <source>
        <dbReference type="ARBA" id="ARBA00022737"/>
    </source>
</evidence>
<dbReference type="InterPro" id="IPR031127">
    <property type="entry name" value="E3_UB_ligase_RBR"/>
</dbReference>
<dbReference type="InterPro" id="IPR001841">
    <property type="entry name" value="Znf_RING"/>
</dbReference>
<dbReference type="SUPFAM" id="SSF57850">
    <property type="entry name" value="RING/U-box"/>
    <property type="match status" value="3"/>
</dbReference>
<keyword evidence="4" id="KW-0479">Metal-binding</keyword>
<dbReference type="CDD" id="cd16775">
    <property type="entry name" value="RING-HC_RBR_RNF19A"/>
    <property type="match status" value="1"/>
</dbReference>
<feature type="transmembrane region" description="Helical" evidence="11">
    <location>
        <begin position="351"/>
        <end position="384"/>
    </location>
</feature>
<keyword evidence="3" id="KW-0808">Transferase</keyword>
<dbReference type="Gene3D" id="1.20.120.1750">
    <property type="match status" value="1"/>
</dbReference>
<keyword evidence="6 9" id="KW-0863">Zinc-finger</keyword>
<feature type="domain" description="RING-type" evidence="12">
    <location>
        <begin position="122"/>
        <end position="170"/>
    </location>
</feature>
<evidence type="ECO:0000256" key="11">
    <source>
        <dbReference type="SAM" id="Phobius"/>
    </source>
</evidence>
<dbReference type="InterPro" id="IPR002867">
    <property type="entry name" value="IBR_dom"/>
</dbReference>
<dbReference type="SMART" id="SM00184">
    <property type="entry name" value="RING"/>
    <property type="match status" value="1"/>
</dbReference>
<feature type="region of interest" description="Disordered" evidence="10">
    <location>
        <begin position="1"/>
        <end position="75"/>
    </location>
</feature>
<keyword evidence="11" id="KW-0472">Membrane</keyword>
<reference evidence="15" key="1">
    <citation type="submission" date="2025-08" db="UniProtKB">
        <authorList>
            <consortium name="RefSeq"/>
        </authorList>
    </citation>
    <scope>IDENTIFICATION</scope>
</reference>
<dbReference type="InterPro" id="IPR013083">
    <property type="entry name" value="Znf_RING/FYVE/PHD"/>
</dbReference>
<protein>
    <recommendedName>
        <fullName evidence="2">RBR-type E3 ubiquitin transferase</fullName>
        <ecNumber evidence="2">2.3.2.31</ecNumber>
    </recommendedName>
</protein>
<dbReference type="Gene3D" id="3.30.40.10">
    <property type="entry name" value="Zinc/RING finger domain, C3HC4 (zinc finger)"/>
    <property type="match status" value="1"/>
</dbReference>
<feature type="compositionally biased region" description="Low complexity" evidence="10">
    <location>
        <begin position="650"/>
        <end position="659"/>
    </location>
</feature>
<evidence type="ECO:0000256" key="6">
    <source>
        <dbReference type="ARBA" id="ARBA00022771"/>
    </source>
</evidence>
<feature type="region of interest" description="Disordered" evidence="10">
    <location>
        <begin position="758"/>
        <end position="778"/>
    </location>
</feature>
<evidence type="ECO:0000256" key="9">
    <source>
        <dbReference type="PROSITE-ProRule" id="PRU00175"/>
    </source>
</evidence>
<dbReference type="Gene3D" id="2.20.25.20">
    <property type="match status" value="1"/>
</dbReference>
<keyword evidence="14" id="KW-1185">Reference proteome</keyword>
<comment type="catalytic activity">
    <reaction evidence="1">
        <text>[E2 ubiquitin-conjugating enzyme]-S-ubiquitinyl-L-cysteine + [acceptor protein]-L-lysine = [E2 ubiquitin-conjugating enzyme]-L-cysteine + [acceptor protein]-N(6)-ubiquitinyl-L-lysine.</text>
        <dbReference type="EC" id="2.3.2.31"/>
    </reaction>
</comment>
<feature type="compositionally biased region" description="Polar residues" evidence="10">
    <location>
        <begin position="471"/>
        <end position="491"/>
    </location>
</feature>
<dbReference type="Pfam" id="PF01485">
    <property type="entry name" value="IBR"/>
    <property type="match status" value="1"/>
</dbReference>
<evidence type="ECO:0000313" key="14">
    <source>
        <dbReference type="Proteomes" id="UP001652741"/>
    </source>
</evidence>
<evidence type="ECO:0000256" key="2">
    <source>
        <dbReference type="ARBA" id="ARBA00012251"/>
    </source>
</evidence>
<evidence type="ECO:0000259" key="13">
    <source>
        <dbReference type="PROSITE" id="PS51873"/>
    </source>
</evidence>
<dbReference type="CDD" id="cd20355">
    <property type="entry name" value="Rcat_RBR_RNF19"/>
    <property type="match status" value="1"/>
</dbReference>
<dbReference type="SMART" id="SM00647">
    <property type="entry name" value="IBR"/>
    <property type="match status" value="2"/>
</dbReference>
<evidence type="ECO:0000256" key="3">
    <source>
        <dbReference type="ARBA" id="ARBA00022679"/>
    </source>
</evidence>
<dbReference type="EC" id="2.3.2.31" evidence="2"/>
<dbReference type="PROSITE" id="PS51873">
    <property type="entry name" value="TRIAD"/>
    <property type="match status" value="1"/>
</dbReference>
<feature type="transmembrane region" description="Helical" evidence="11">
    <location>
        <begin position="404"/>
        <end position="437"/>
    </location>
</feature>
<dbReference type="InterPro" id="IPR044066">
    <property type="entry name" value="TRIAD_supradom"/>
</dbReference>
<dbReference type="Pfam" id="PF22191">
    <property type="entry name" value="IBR_1"/>
    <property type="match status" value="1"/>
</dbReference>
<keyword evidence="11" id="KW-0812">Transmembrane</keyword>
<dbReference type="PANTHER" id="PTHR11685">
    <property type="entry name" value="RBR FAMILY RING FINGER AND IBR DOMAIN-CONTAINING"/>
    <property type="match status" value="1"/>
</dbReference>
<accession>A0ABM3EAJ6</accession>